<dbReference type="eggNOG" id="COG1180">
    <property type="taxonomic scope" value="Bacteria"/>
</dbReference>
<evidence type="ECO:0000256" key="7">
    <source>
        <dbReference type="ARBA" id="ARBA00023004"/>
    </source>
</evidence>
<evidence type="ECO:0000259" key="9">
    <source>
        <dbReference type="PROSITE" id="PS51918"/>
    </source>
</evidence>
<dbReference type="Proteomes" id="UP000051236">
    <property type="component" value="Unassembled WGS sequence"/>
</dbReference>
<comment type="similarity">
    <text evidence="2">Belongs to the organic radical-activating enzymes family.</text>
</comment>
<dbReference type="InterPro" id="IPR034457">
    <property type="entry name" value="Organic_radical-activating"/>
</dbReference>
<dbReference type="InterPro" id="IPR058240">
    <property type="entry name" value="rSAM_sf"/>
</dbReference>
<dbReference type="EMBL" id="AZGA01000005">
    <property type="protein sequence ID" value="KRM36248.1"/>
    <property type="molecule type" value="Genomic_DNA"/>
</dbReference>
<dbReference type="GO" id="GO:0016491">
    <property type="term" value="F:oxidoreductase activity"/>
    <property type="evidence" value="ECO:0007669"/>
    <property type="project" value="UniProtKB-KW"/>
</dbReference>
<keyword evidence="11" id="KW-1185">Reference proteome</keyword>
<dbReference type="SFLD" id="SFLDG01066">
    <property type="entry name" value="organic_radical-activating_enz"/>
    <property type="match status" value="1"/>
</dbReference>
<protein>
    <submittedName>
        <fullName evidence="10">Formate acetyltransferase activating enzyme</fullName>
    </submittedName>
</protein>
<organism evidence="10 11">
    <name type="scientific">Agrilactobacillus composti DSM 18527 = JCM 14202</name>
    <dbReference type="NCBI Taxonomy" id="1423734"/>
    <lineage>
        <taxon>Bacteria</taxon>
        <taxon>Bacillati</taxon>
        <taxon>Bacillota</taxon>
        <taxon>Bacilli</taxon>
        <taxon>Lactobacillales</taxon>
        <taxon>Lactobacillaceae</taxon>
        <taxon>Agrilactobacillus</taxon>
    </lineage>
</organism>
<evidence type="ECO:0000313" key="10">
    <source>
        <dbReference type="EMBL" id="KRM36248.1"/>
    </source>
</evidence>
<dbReference type="AlphaFoldDB" id="X0PEP6"/>
<dbReference type="SFLD" id="SFLDS00029">
    <property type="entry name" value="Radical_SAM"/>
    <property type="match status" value="1"/>
</dbReference>
<dbReference type="GO" id="GO:0046872">
    <property type="term" value="F:metal ion binding"/>
    <property type="evidence" value="ECO:0007669"/>
    <property type="project" value="UniProtKB-KW"/>
</dbReference>
<dbReference type="GO" id="GO:0051539">
    <property type="term" value="F:4 iron, 4 sulfur cluster binding"/>
    <property type="evidence" value="ECO:0007669"/>
    <property type="project" value="UniProtKB-KW"/>
</dbReference>
<dbReference type="SUPFAM" id="SSF102114">
    <property type="entry name" value="Radical SAM enzymes"/>
    <property type="match status" value="1"/>
</dbReference>
<dbReference type="InterPro" id="IPR012839">
    <property type="entry name" value="Organic_radical_activase"/>
</dbReference>
<feature type="domain" description="Radical SAM core" evidence="9">
    <location>
        <begin position="31"/>
        <end position="266"/>
    </location>
</feature>
<keyword evidence="5" id="KW-0479">Metal-binding</keyword>
<comment type="cofactor">
    <cofactor evidence="1">
        <name>[4Fe-4S] cluster</name>
        <dbReference type="ChEBI" id="CHEBI:49883"/>
    </cofactor>
</comment>
<evidence type="ECO:0000256" key="3">
    <source>
        <dbReference type="ARBA" id="ARBA00022485"/>
    </source>
</evidence>
<keyword evidence="8" id="KW-0411">Iron-sulfur</keyword>
<dbReference type="PROSITE" id="PS51918">
    <property type="entry name" value="RADICAL_SAM"/>
    <property type="match status" value="1"/>
</dbReference>
<dbReference type="PATRIC" id="fig|1423734.3.peg.3051"/>
<sequence>MPPITVDQTKPTPADTQLKGLIFNIQKFSLNDGPGIRTVVFFKGCPLRCAWCANPESQSGLPETMQAETRSQPKTVGTYQTVDEVMATILEDLPFYEESGGGVTLSGGEVLFQPKFAIALAKAIKAHGIHLACETTGFAQPAIFEEFMAYVDLMYYDCKQWDTAQHKVGTGLGNELVLANLKLAVAAKQNLCVRIPVIPGFNYSDTDAQHFAQLFNQLGINDVELLPFHQFGLKKYADLHRKYALADVKQLQTADLLSFQRILVQQGITAKINGW</sequence>
<dbReference type="STRING" id="1423734.FC83_GL002999"/>
<evidence type="ECO:0000256" key="1">
    <source>
        <dbReference type="ARBA" id="ARBA00001966"/>
    </source>
</evidence>
<evidence type="ECO:0000256" key="5">
    <source>
        <dbReference type="ARBA" id="ARBA00022723"/>
    </source>
</evidence>
<dbReference type="PROSITE" id="PS01087">
    <property type="entry name" value="RADICAL_ACTIVATING"/>
    <property type="match status" value="1"/>
</dbReference>
<keyword evidence="7" id="KW-0408">Iron</keyword>
<dbReference type="OrthoDB" id="9782387at2"/>
<name>X0PEP6_9LACO</name>
<evidence type="ECO:0000313" key="11">
    <source>
        <dbReference type="Proteomes" id="UP000051236"/>
    </source>
</evidence>
<dbReference type="PANTHER" id="PTHR30352">
    <property type="entry name" value="PYRUVATE FORMATE-LYASE-ACTIVATING ENZYME"/>
    <property type="match status" value="1"/>
</dbReference>
<dbReference type="InterPro" id="IPR013785">
    <property type="entry name" value="Aldolase_TIM"/>
</dbReference>
<dbReference type="GO" id="GO:0016740">
    <property type="term" value="F:transferase activity"/>
    <property type="evidence" value="ECO:0007669"/>
    <property type="project" value="UniProtKB-KW"/>
</dbReference>
<evidence type="ECO:0000256" key="6">
    <source>
        <dbReference type="ARBA" id="ARBA00023002"/>
    </source>
</evidence>
<reference evidence="10 11" key="1">
    <citation type="journal article" date="2015" name="Genome Announc.">
        <title>Expanding the biotechnology potential of lactobacilli through comparative genomics of 213 strains and associated genera.</title>
        <authorList>
            <person name="Sun Z."/>
            <person name="Harris H.M."/>
            <person name="McCann A."/>
            <person name="Guo C."/>
            <person name="Argimon S."/>
            <person name="Zhang W."/>
            <person name="Yang X."/>
            <person name="Jeffery I.B."/>
            <person name="Cooney J.C."/>
            <person name="Kagawa T.F."/>
            <person name="Liu W."/>
            <person name="Song Y."/>
            <person name="Salvetti E."/>
            <person name="Wrobel A."/>
            <person name="Rasinkangas P."/>
            <person name="Parkhill J."/>
            <person name="Rea M.C."/>
            <person name="O'Sullivan O."/>
            <person name="Ritari J."/>
            <person name="Douillard F.P."/>
            <person name="Paul Ross R."/>
            <person name="Yang R."/>
            <person name="Briner A.E."/>
            <person name="Felis G.E."/>
            <person name="de Vos W.M."/>
            <person name="Barrangou R."/>
            <person name="Klaenhammer T.R."/>
            <person name="Caufield P.W."/>
            <person name="Cui Y."/>
            <person name="Zhang H."/>
            <person name="O'Toole P.W."/>
        </authorList>
    </citation>
    <scope>NUCLEOTIDE SEQUENCE [LARGE SCALE GENOMIC DNA]</scope>
    <source>
        <strain evidence="10 11">DSM 18527</strain>
    </source>
</reference>
<dbReference type="InterPro" id="IPR001989">
    <property type="entry name" value="Radical_activat_CS"/>
</dbReference>
<evidence type="ECO:0000256" key="2">
    <source>
        <dbReference type="ARBA" id="ARBA00009777"/>
    </source>
</evidence>
<keyword evidence="4" id="KW-0949">S-adenosyl-L-methionine</keyword>
<comment type="caution">
    <text evidence="10">The sequence shown here is derived from an EMBL/GenBank/DDBJ whole genome shotgun (WGS) entry which is preliminary data.</text>
</comment>
<evidence type="ECO:0000256" key="4">
    <source>
        <dbReference type="ARBA" id="ARBA00022691"/>
    </source>
</evidence>
<dbReference type="InterPro" id="IPR007197">
    <property type="entry name" value="rSAM"/>
</dbReference>
<evidence type="ECO:0000256" key="8">
    <source>
        <dbReference type="ARBA" id="ARBA00023014"/>
    </source>
</evidence>
<keyword evidence="10" id="KW-0808">Transferase</keyword>
<dbReference type="CDD" id="cd01335">
    <property type="entry name" value="Radical_SAM"/>
    <property type="match status" value="1"/>
</dbReference>
<keyword evidence="6" id="KW-0560">Oxidoreductase</keyword>
<dbReference type="PIRSF" id="PIRSF000371">
    <property type="entry name" value="PFL_act_enz"/>
    <property type="match status" value="1"/>
</dbReference>
<dbReference type="RefSeq" id="WP_035452865.1">
    <property type="nucleotide sequence ID" value="NZ_AZGA01000005.1"/>
</dbReference>
<gene>
    <name evidence="10" type="ORF">FC83_GL002999</name>
</gene>
<dbReference type="NCBIfam" id="TIGR02494">
    <property type="entry name" value="PFLE_PFLC"/>
    <property type="match status" value="1"/>
</dbReference>
<dbReference type="Gene3D" id="3.20.20.70">
    <property type="entry name" value="Aldolase class I"/>
    <property type="match status" value="1"/>
</dbReference>
<accession>X0PEP6</accession>
<dbReference type="Pfam" id="PF04055">
    <property type="entry name" value="Radical_SAM"/>
    <property type="match status" value="1"/>
</dbReference>
<keyword evidence="3" id="KW-0004">4Fe-4S</keyword>
<dbReference type="PANTHER" id="PTHR30352:SF4">
    <property type="entry name" value="PYRUVATE FORMATE-LYASE 2-ACTIVATING ENZYME"/>
    <property type="match status" value="1"/>
</dbReference>
<proteinExistence type="inferred from homology"/>